<name>A0A8S5SC25_9CAUD</name>
<sequence length="35" mass="3930">MVPKRGVRGYHTASSFFSVKIASTIMRDVKVLFIS</sequence>
<protein>
    <submittedName>
        <fullName evidence="1">Uncharacterized protein</fullName>
    </submittedName>
</protein>
<evidence type="ECO:0000313" key="1">
    <source>
        <dbReference type="EMBL" id="DAF48525.1"/>
    </source>
</evidence>
<reference evidence="1" key="1">
    <citation type="journal article" date="2021" name="Proc. Natl. Acad. Sci. U.S.A.">
        <title>A Catalog of Tens of Thousands of Viruses from Human Metagenomes Reveals Hidden Associations with Chronic Diseases.</title>
        <authorList>
            <person name="Tisza M.J."/>
            <person name="Buck C.B."/>
        </authorList>
    </citation>
    <scope>NUCLEOTIDE SEQUENCE</scope>
    <source>
        <strain evidence="1">CtdvJ3</strain>
    </source>
</reference>
<accession>A0A8S5SC25</accession>
<organism evidence="1">
    <name type="scientific">Siphoviridae sp. ctdvJ3</name>
    <dbReference type="NCBI Taxonomy" id="2827903"/>
    <lineage>
        <taxon>Viruses</taxon>
        <taxon>Duplodnaviria</taxon>
        <taxon>Heunggongvirae</taxon>
        <taxon>Uroviricota</taxon>
        <taxon>Caudoviricetes</taxon>
    </lineage>
</organism>
<proteinExistence type="predicted"/>
<dbReference type="EMBL" id="BK032569">
    <property type="protein sequence ID" value="DAF48525.1"/>
    <property type="molecule type" value="Genomic_DNA"/>
</dbReference>